<name>A0ACC2ZM97_9PEZI</name>
<accession>A0ACC2ZM97</accession>
<dbReference type="EMBL" id="JAPDRP010000002">
    <property type="protein sequence ID" value="KAJ9648709.1"/>
    <property type="molecule type" value="Genomic_DNA"/>
</dbReference>
<comment type="caution">
    <text evidence="1">The sequence shown here is derived from an EMBL/GenBank/DDBJ whole genome shotgun (WGS) entry which is preliminary data.</text>
</comment>
<organism evidence="1 2">
    <name type="scientific">Coniosporium tulheliwenetii</name>
    <dbReference type="NCBI Taxonomy" id="3383036"/>
    <lineage>
        <taxon>Eukaryota</taxon>
        <taxon>Fungi</taxon>
        <taxon>Dikarya</taxon>
        <taxon>Ascomycota</taxon>
        <taxon>Pezizomycotina</taxon>
        <taxon>Dothideomycetes</taxon>
        <taxon>Dothideomycetes incertae sedis</taxon>
        <taxon>Coniosporium</taxon>
    </lineage>
</organism>
<evidence type="ECO:0000313" key="2">
    <source>
        <dbReference type="Proteomes" id="UP001172680"/>
    </source>
</evidence>
<gene>
    <name evidence="1" type="ORF">H2199_000622</name>
</gene>
<evidence type="ECO:0000313" key="1">
    <source>
        <dbReference type="EMBL" id="KAJ9648709.1"/>
    </source>
</evidence>
<sequence length="613" mass="67878">MSSTTVARELHTISAVGMAQPQANIKHHQLPISTRHLTTTSGDYDTSNPPEVRRYLRTYGLVPPAVESFEQQTQRCNTFLKALSLNILALKSSNIEKWQYLTQLRATNVHLFYRLLAQNVKEITPLIYTPTVGEACQRWSELYTQPEGLYLSYSDRGSLYSILQNWPHNVEITVLTDGSRILGLGDLGVGGMGIPVGKLALYTACAGIRPEGTLPLCLDLGTNNKALREDPLYMGSRREKVSPQEEKEFLDELMAALTERWPGIVIQFEDFKNPFPALERYKDTYTMFNDDVQGTGSVITAGIISAVKLAGIPVRDHKAIFLGAGSAGVGVAKQIVEYFIKAGLTEDEARRKFWFVDSQGLVTNDRGGRLAEHKVYFSRDDNEGRQFKSLEELIEYVKPTILMGLSTIGGAFNAEILQRMAQLNDRPIIFPLSNPSSKSECTFEEAVKHTDGRCLFASGSPFPTLEHAGKSLTPGQGNNMYVFPGIGLGAILSKAVSVTQDMIYASAVGLATSLNESETRQGWLYPDIRRIREVSVSVTRHVIRAAQDGGVDRELALRHLDDAKLDQYIRERMYDPFREGEKIEHEVNHLFATASGGATTAPVELVSATACHL</sequence>
<reference evidence="1" key="1">
    <citation type="submission" date="2022-10" db="EMBL/GenBank/DDBJ databases">
        <title>Culturing micro-colonial fungi from biological soil crusts in the Mojave desert and describing Neophaeococcomyces mojavensis, and introducing the new genera and species Taxawa tesnikishii.</title>
        <authorList>
            <person name="Kurbessoian T."/>
            <person name="Stajich J.E."/>
        </authorList>
    </citation>
    <scope>NUCLEOTIDE SEQUENCE</scope>
    <source>
        <strain evidence="1">JES_115</strain>
    </source>
</reference>
<keyword evidence="2" id="KW-1185">Reference proteome</keyword>
<dbReference type="Proteomes" id="UP001172680">
    <property type="component" value="Unassembled WGS sequence"/>
</dbReference>
<proteinExistence type="predicted"/>
<protein>
    <submittedName>
        <fullName evidence="1">Uncharacterized protein</fullName>
    </submittedName>
</protein>